<accession>A0AAN7YXG0</accession>
<keyword evidence="1" id="KW-0812">Transmembrane</keyword>
<keyword evidence="3" id="KW-1185">Reference proteome</keyword>
<feature type="transmembrane region" description="Helical" evidence="1">
    <location>
        <begin position="116"/>
        <end position="134"/>
    </location>
</feature>
<protein>
    <submittedName>
        <fullName evidence="2">Uncharacterized protein</fullName>
    </submittedName>
</protein>
<gene>
    <name evidence="2" type="ORF">RB653_003814</name>
</gene>
<keyword evidence="1" id="KW-1133">Transmembrane helix</keyword>
<feature type="transmembrane region" description="Helical" evidence="1">
    <location>
        <begin position="89"/>
        <end position="110"/>
    </location>
</feature>
<feature type="transmembrane region" description="Helical" evidence="1">
    <location>
        <begin position="40"/>
        <end position="58"/>
    </location>
</feature>
<proteinExistence type="predicted"/>
<name>A0AAN7YXG0_9MYCE</name>
<feature type="transmembrane region" description="Helical" evidence="1">
    <location>
        <begin position="64"/>
        <end position="82"/>
    </location>
</feature>
<evidence type="ECO:0000313" key="3">
    <source>
        <dbReference type="Proteomes" id="UP001344447"/>
    </source>
</evidence>
<sequence>MLVVSLSHGDQHGLVLAVLAIVAFILFHKSNHRFAFHFDTVILAACAGITFAFSSNSIVSQFEYIFDLVVSALVGGCALYALQKGQKYIVYGYFIHAVWDLLHHSFFHVATTKTPYWYPTFCMVYDFFVAFYYLSRK</sequence>
<comment type="caution">
    <text evidence="2">The sequence shown here is derived from an EMBL/GenBank/DDBJ whole genome shotgun (WGS) entry which is preliminary data.</text>
</comment>
<dbReference type="InterPro" id="IPR046052">
    <property type="entry name" value="DUF6010"/>
</dbReference>
<evidence type="ECO:0000313" key="2">
    <source>
        <dbReference type="EMBL" id="KAK5582231.1"/>
    </source>
</evidence>
<feature type="transmembrane region" description="Helical" evidence="1">
    <location>
        <begin position="12"/>
        <end position="28"/>
    </location>
</feature>
<dbReference type="Proteomes" id="UP001344447">
    <property type="component" value="Unassembled WGS sequence"/>
</dbReference>
<organism evidence="2 3">
    <name type="scientific">Dictyostelium firmibasis</name>
    <dbReference type="NCBI Taxonomy" id="79012"/>
    <lineage>
        <taxon>Eukaryota</taxon>
        <taxon>Amoebozoa</taxon>
        <taxon>Evosea</taxon>
        <taxon>Eumycetozoa</taxon>
        <taxon>Dictyostelia</taxon>
        <taxon>Dictyosteliales</taxon>
        <taxon>Dictyosteliaceae</taxon>
        <taxon>Dictyostelium</taxon>
    </lineage>
</organism>
<dbReference type="Pfam" id="PF19473">
    <property type="entry name" value="DUF6010"/>
    <property type="match status" value="1"/>
</dbReference>
<dbReference type="AlphaFoldDB" id="A0AAN7YXG0"/>
<keyword evidence="1" id="KW-0472">Membrane</keyword>
<reference evidence="2 3" key="1">
    <citation type="submission" date="2023-11" db="EMBL/GenBank/DDBJ databases">
        <title>Dfirmibasis_genome.</title>
        <authorList>
            <person name="Edelbroek B."/>
            <person name="Kjellin J."/>
            <person name="Jerlstrom-Hultqvist J."/>
            <person name="Soderbom F."/>
        </authorList>
    </citation>
    <scope>NUCLEOTIDE SEQUENCE [LARGE SCALE GENOMIC DNA]</scope>
    <source>
        <strain evidence="2 3">TNS-C-14</strain>
    </source>
</reference>
<evidence type="ECO:0000256" key="1">
    <source>
        <dbReference type="SAM" id="Phobius"/>
    </source>
</evidence>
<dbReference type="EMBL" id="JAVFKY010000001">
    <property type="protein sequence ID" value="KAK5582231.1"/>
    <property type="molecule type" value="Genomic_DNA"/>
</dbReference>